<keyword evidence="3" id="KW-0813">Transport</keyword>
<gene>
    <name evidence="10" type="ORF">LODBEIA_P33340</name>
</gene>
<feature type="transmembrane region" description="Helical" evidence="8">
    <location>
        <begin position="108"/>
        <end position="133"/>
    </location>
</feature>
<dbReference type="PRINTS" id="PR00171">
    <property type="entry name" value="SUGRTRNSPORT"/>
</dbReference>
<evidence type="ECO:0000256" key="4">
    <source>
        <dbReference type="ARBA" id="ARBA00022692"/>
    </source>
</evidence>
<proteinExistence type="inferred from homology"/>
<dbReference type="PROSITE" id="PS50850">
    <property type="entry name" value="MFS"/>
    <property type="match status" value="1"/>
</dbReference>
<keyword evidence="11" id="KW-1185">Reference proteome</keyword>
<evidence type="ECO:0000256" key="1">
    <source>
        <dbReference type="ARBA" id="ARBA00004141"/>
    </source>
</evidence>
<evidence type="ECO:0000256" key="3">
    <source>
        <dbReference type="ARBA" id="ARBA00022448"/>
    </source>
</evidence>
<feature type="compositionally biased region" description="Basic and acidic residues" evidence="7">
    <location>
        <begin position="720"/>
        <end position="737"/>
    </location>
</feature>
<name>A0ABP0ZPH0_9ASCO</name>
<keyword evidence="6 8" id="KW-0472">Membrane</keyword>
<evidence type="ECO:0000256" key="5">
    <source>
        <dbReference type="ARBA" id="ARBA00022989"/>
    </source>
</evidence>
<feature type="compositionally biased region" description="Low complexity" evidence="7">
    <location>
        <begin position="591"/>
        <end position="605"/>
    </location>
</feature>
<feature type="transmembrane region" description="Helical" evidence="8">
    <location>
        <begin position="32"/>
        <end position="49"/>
    </location>
</feature>
<dbReference type="InterPro" id="IPR020846">
    <property type="entry name" value="MFS_dom"/>
</dbReference>
<accession>A0ABP0ZPH0</accession>
<dbReference type="EMBL" id="OZ022408">
    <property type="protein sequence ID" value="CAK9439110.1"/>
    <property type="molecule type" value="Genomic_DNA"/>
</dbReference>
<dbReference type="PANTHER" id="PTHR48022:SF16">
    <property type="entry name" value="HIGH GLUCOSE SENSOR RGT2-RELATED"/>
    <property type="match status" value="1"/>
</dbReference>
<feature type="region of interest" description="Disordered" evidence="7">
    <location>
        <begin position="523"/>
        <end position="612"/>
    </location>
</feature>
<dbReference type="Proteomes" id="UP001497383">
    <property type="component" value="Chromosome 4"/>
</dbReference>
<organism evidence="10 11">
    <name type="scientific">Lodderomyces beijingensis</name>
    <dbReference type="NCBI Taxonomy" id="1775926"/>
    <lineage>
        <taxon>Eukaryota</taxon>
        <taxon>Fungi</taxon>
        <taxon>Dikarya</taxon>
        <taxon>Ascomycota</taxon>
        <taxon>Saccharomycotina</taxon>
        <taxon>Pichiomycetes</taxon>
        <taxon>Debaryomycetaceae</taxon>
        <taxon>Candida/Lodderomyces clade</taxon>
        <taxon>Lodderomyces</taxon>
    </lineage>
</organism>
<evidence type="ECO:0000313" key="11">
    <source>
        <dbReference type="Proteomes" id="UP001497383"/>
    </source>
</evidence>
<dbReference type="InterPro" id="IPR005828">
    <property type="entry name" value="MFS_sugar_transport-like"/>
</dbReference>
<reference evidence="10 11" key="1">
    <citation type="submission" date="2024-03" db="EMBL/GenBank/DDBJ databases">
        <authorList>
            <person name="Brejova B."/>
        </authorList>
    </citation>
    <scope>NUCLEOTIDE SEQUENCE [LARGE SCALE GENOMIC DNA]</scope>
    <source>
        <strain evidence="10 11">CBS 14171</strain>
    </source>
</reference>
<dbReference type="InterPro" id="IPR036259">
    <property type="entry name" value="MFS_trans_sf"/>
</dbReference>
<evidence type="ECO:0000256" key="7">
    <source>
        <dbReference type="SAM" id="MobiDB-lite"/>
    </source>
</evidence>
<dbReference type="NCBIfam" id="TIGR00879">
    <property type="entry name" value="SP"/>
    <property type="match status" value="1"/>
</dbReference>
<feature type="transmembrane region" description="Helical" evidence="8">
    <location>
        <begin position="326"/>
        <end position="349"/>
    </location>
</feature>
<dbReference type="InterPro" id="IPR005829">
    <property type="entry name" value="Sugar_transporter_CS"/>
</dbReference>
<dbReference type="Pfam" id="PF00083">
    <property type="entry name" value="Sugar_tr"/>
    <property type="match status" value="1"/>
</dbReference>
<feature type="transmembrane region" description="Helical" evidence="8">
    <location>
        <begin position="139"/>
        <end position="157"/>
    </location>
</feature>
<feature type="transmembrane region" description="Helical" evidence="8">
    <location>
        <begin position="423"/>
        <end position="446"/>
    </location>
</feature>
<feature type="region of interest" description="Disordered" evidence="7">
    <location>
        <begin position="691"/>
        <end position="737"/>
    </location>
</feature>
<dbReference type="Gene3D" id="1.20.1250.20">
    <property type="entry name" value="MFS general substrate transporter like domains"/>
    <property type="match status" value="1"/>
</dbReference>
<dbReference type="SUPFAM" id="SSF103473">
    <property type="entry name" value="MFS general substrate transporter"/>
    <property type="match status" value="1"/>
</dbReference>
<protein>
    <recommendedName>
        <fullName evidence="9">Major facilitator superfamily (MFS) profile domain-containing protein</fullName>
    </recommendedName>
</protein>
<evidence type="ECO:0000259" key="9">
    <source>
        <dbReference type="PROSITE" id="PS50850"/>
    </source>
</evidence>
<dbReference type="InterPro" id="IPR050360">
    <property type="entry name" value="MFS_Sugar_Transporters"/>
</dbReference>
<feature type="compositionally biased region" description="Polar residues" evidence="7">
    <location>
        <begin position="565"/>
        <end position="577"/>
    </location>
</feature>
<comment type="subcellular location">
    <subcellularLocation>
        <location evidence="1">Membrane</location>
        <topology evidence="1">Multi-pass membrane protein</topology>
    </subcellularLocation>
</comment>
<dbReference type="GeneID" id="92208530"/>
<dbReference type="RefSeq" id="XP_066830272.1">
    <property type="nucleotide sequence ID" value="XM_066973433.1"/>
</dbReference>
<feature type="transmembrane region" description="Helical" evidence="8">
    <location>
        <begin position="169"/>
        <end position="187"/>
    </location>
</feature>
<feature type="transmembrane region" description="Helical" evidence="8">
    <location>
        <begin position="384"/>
        <end position="411"/>
    </location>
</feature>
<comment type="similarity">
    <text evidence="2">Belongs to the major facilitator superfamily. Sugar transporter (TC 2.A.1.1) family.</text>
</comment>
<feature type="transmembrane region" description="Helical" evidence="8">
    <location>
        <begin position="458"/>
        <end position="478"/>
    </location>
</feature>
<dbReference type="PROSITE" id="PS00217">
    <property type="entry name" value="SUGAR_TRANSPORT_2"/>
    <property type="match status" value="1"/>
</dbReference>
<keyword evidence="5 8" id="KW-1133">Transmembrane helix</keyword>
<evidence type="ECO:0000313" key="10">
    <source>
        <dbReference type="EMBL" id="CAK9439110.1"/>
    </source>
</evidence>
<feature type="compositionally biased region" description="Acidic residues" evidence="7">
    <location>
        <begin position="702"/>
        <end position="719"/>
    </location>
</feature>
<dbReference type="PANTHER" id="PTHR48022">
    <property type="entry name" value="PLASTIDIC GLUCOSE TRANSPORTER 4"/>
    <property type="match status" value="1"/>
</dbReference>
<evidence type="ECO:0000256" key="6">
    <source>
        <dbReference type="ARBA" id="ARBA00023136"/>
    </source>
</evidence>
<feature type="transmembrane region" description="Helical" evidence="8">
    <location>
        <begin position="80"/>
        <end position="101"/>
    </location>
</feature>
<feature type="transmembrane region" description="Helical" evidence="8">
    <location>
        <begin position="290"/>
        <end position="314"/>
    </location>
</feature>
<feature type="transmembrane region" description="Helical" evidence="8">
    <location>
        <begin position="356"/>
        <end position="378"/>
    </location>
</feature>
<evidence type="ECO:0000256" key="2">
    <source>
        <dbReference type="ARBA" id="ARBA00010992"/>
    </source>
</evidence>
<keyword evidence="4 8" id="KW-0812">Transmembrane</keyword>
<evidence type="ECO:0000256" key="8">
    <source>
        <dbReference type="SAM" id="Phobius"/>
    </source>
</evidence>
<feature type="transmembrane region" description="Helical" evidence="8">
    <location>
        <begin position="199"/>
        <end position="220"/>
    </location>
</feature>
<sequence length="759" mass="84556">MRLWSYINSFLYDNTIEEEYYKKLRQKSSSNSALIVGLVAAVGGFMYGYDTGLINDLLEMRYVYTHFPKSGQNFSTHERAITVASLSLGTFIGALVAPLISDNYGRKFSIIFSSGVIFNIGCVLQICSVELALLCVGRFVVGIAVGILSAIVPLYQAEASPRWVRGSVVFTYQWAITWGFLIASAICQGTRRMTNSGSYRIPIGVQFLWSTILVTGMSFLPESPRYYAQKNDLKKALKSLSKLRRLPQDDDDLIEELVEIKANYDYEMSFGKTNVWDCFRSGGGRHKQRLRMLTGMGVQFFQQCSGVNFIFYYGVNFFSSAGVSNYYIMSLITYVVNVVFTIPGIILIDTVGRRPLLFWGGIGMAASNFIIAIAGVSVHDRHVSASLCVSFACVFILFFASTWGGCTWALCSDIFSISIRQKAVSIAAATNWLVNFVFAYITPYLIDTGSHTAALGSKIFFIWGSLNVAGTVFIYFTVYETKGLKLEEVDYMYAHCDNAKTSKHFKSTKIQYDQMNENYDLLVNPPNPVTASSNNSSPDEKDVQEETVFPQKSQNGNEELLIIPYNNNRLSPSSTNSSDEKMRSRGKRKFSLGSNLTSLNSSRTTAQPLSSQGSADYQIYLESLKKQYSQHYNNSNSLIRNLSSSKSYELTSHPGHNSQLQDFEGPDFVQVDENLVAAANINENIPTTIIAAPFFNQPPTDSDSDDDDDDDEEEDDDHDEERLDPSRGNEVITKQDIHASVVAEEIVPKNGVIGHNESA</sequence>
<dbReference type="InterPro" id="IPR003663">
    <property type="entry name" value="Sugar/inositol_transpt"/>
</dbReference>
<dbReference type="CDD" id="cd17356">
    <property type="entry name" value="MFS_HXT"/>
    <property type="match status" value="1"/>
</dbReference>
<feature type="domain" description="Major facilitator superfamily (MFS) profile" evidence="9">
    <location>
        <begin position="36"/>
        <end position="482"/>
    </location>
</feature>